<accession>A0ABU6TMM4</accession>
<comment type="caution">
    <text evidence="1">The sequence shown here is derived from an EMBL/GenBank/DDBJ whole genome shotgun (WGS) entry which is preliminary data.</text>
</comment>
<reference evidence="1 2" key="1">
    <citation type="journal article" date="2023" name="Plants (Basel)">
        <title>Bridging the Gap: Combining Genomics and Transcriptomics Approaches to Understand Stylosanthes scabra, an Orphan Legume from the Brazilian Caatinga.</title>
        <authorList>
            <person name="Ferreira-Neto J.R.C."/>
            <person name="da Silva M.D."/>
            <person name="Binneck E."/>
            <person name="de Melo N.F."/>
            <person name="da Silva R.H."/>
            <person name="de Melo A.L.T.M."/>
            <person name="Pandolfi V."/>
            <person name="Bustamante F.O."/>
            <person name="Brasileiro-Vidal A.C."/>
            <person name="Benko-Iseppon A.M."/>
        </authorList>
    </citation>
    <scope>NUCLEOTIDE SEQUENCE [LARGE SCALE GENOMIC DNA]</scope>
    <source>
        <tissue evidence="1">Leaves</tissue>
    </source>
</reference>
<keyword evidence="2" id="KW-1185">Reference proteome</keyword>
<protein>
    <submittedName>
        <fullName evidence="1">Uncharacterized protein</fullName>
    </submittedName>
</protein>
<evidence type="ECO:0000313" key="1">
    <source>
        <dbReference type="EMBL" id="MED6149103.1"/>
    </source>
</evidence>
<gene>
    <name evidence="1" type="ORF">PIB30_059292</name>
</gene>
<name>A0ABU6TMM4_9FABA</name>
<evidence type="ECO:0000313" key="2">
    <source>
        <dbReference type="Proteomes" id="UP001341840"/>
    </source>
</evidence>
<organism evidence="1 2">
    <name type="scientific">Stylosanthes scabra</name>
    <dbReference type="NCBI Taxonomy" id="79078"/>
    <lineage>
        <taxon>Eukaryota</taxon>
        <taxon>Viridiplantae</taxon>
        <taxon>Streptophyta</taxon>
        <taxon>Embryophyta</taxon>
        <taxon>Tracheophyta</taxon>
        <taxon>Spermatophyta</taxon>
        <taxon>Magnoliopsida</taxon>
        <taxon>eudicotyledons</taxon>
        <taxon>Gunneridae</taxon>
        <taxon>Pentapetalae</taxon>
        <taxon>rosids</taxon>
        <taxon>fabids</taxon>
        <taxon>Fabales</taxon>
        <taxon>Fabaceae</taxon>
        <taxon>Papilionoideae</taxon>
        <taxon>50 kb inversion clade</taxon>
        <taxon>dalbergioids sensu lato</taxon>
        <taxon>Dalbergieae</taxon>
        <taxon>Pterocarpus clade</taxon>
        <taxon>Stylosanthes</taxon>
    </lineage>
</organism>
<dbReference type="Proteomes" id="UP001341840">
    <property type="component" value="Unassembled WGS sequence"/>
</dbReference>
<dbReference type="EMBL" id="JASCZI010091129">
    <property type="protein sequence ID" value="MED6149103.1"/>
    <property type="molecule type" value="Genomic_DNA"/>
</dbReference>
<proteinExistence type="predicted"/>
<sequence>MSRRKTPAVKLTSAPRKVPPPLSQVSLRRWFTNKDNWEEFQKFYSKMPILKPRYLSEGLLPEDKYLEFWRLLDFQGLRPLLFMYYPRLMAAVATTLRIHDGLYDDEGDGNFRMMFWLVGVKYTLGLDEIGSILGLENSGVLLKEGGKVPEEFESFSIGRAKQRLQVSIISGGKYSVGMMSTDRWFLLICFHTCGSQGEETMDQFSRTI</sequence>